<keyword evidence="3" id="KW-0597">Phosphoprotein</keyword>
<evidence type="ECO:0000313" key="17">
    <source>
        <dbReference type="EnsemblMetazoa" id="G27068.15:cds"/>
    </source>
</evidence>
<reference evidence="17" key="1">
    <citation type="submission" date="2022-08" db="UniProtKB">
        <authorList>
            <consortium name="EnsemblMetazoa"/>
        </authorList>
    </citation>
    <scope>IDENTIFICATION</scope>
    <source>
        <strain evidence="17">05x7-T-G4-1.051#20</strain>
    </source>
</reference>
<dbReference type="AlphaFoldDB" id="A0A8W8L8I4"/>
<evidence type="ECO:0000256" key="15">
    <source>
        <dbReference type="RuleBase" id="RU362126"/>
    </source>
</evidence>
<dbReference type="PANTHER" id="PTHR11073:SF1">
    <property type="entry name" value="CALNEXIN 14D-RELATED"/>
    <property type="match status" value="1"/>
</dbReference>
<feature type="disulfide bond" evidence="14">
    <location>
        <begin position="203"/>
        <end position="237"/>
    </location>
</feature>
<feature type="transmembrane region" description="Helical" evidence="15">
    <location>
        <begin position="527"/>
        <end position="549"/>
    </location>
</feature>
<feature type="region of interest" description="Disordered" evidence="16">
    <location>
        <begin position="602"/>
        <end position="687"/>
    </location>
</feature>
<keyword evidence="8" id="KW-0106">Calcium</keyword>
<proteinExistence type="inferred from homology"/>
<dbReference type="FunFam" id="2.60.120.200:FF:000430">
    <property type="entry name" value="Si:ch211-274f20.2"/>
    <property type="match status" value="1"/>
</dbReference>
<evidence type="ECO:0000256" key="13">
    <source>
        <dbReference type="ARBA" id="ARBA00023186"/>
    </source>
</evidence>
<evidence type="ECO:0000256" key="12">
    <source>
        <dbReference type="ARBA" id="ARBA00023157"/>
    </source>
</evidence>
<keyword evidence="13 15" id="KW-0143">Chaperone</keyword>
<dbReference type="GO" id="GO:0005509">
    <property type="term" value="F:calcium ion binding"/>
    <property type="evidence" value="ECO:0007669"/>
    <property type="project" value="InterPro"/>
</dbReference>
<dbReference type="InterPro" id="IPR013320">
    <property type="entry name" value="ConA-like_dom_sf"/>
</dbReference>
<evidence type="ECO:0000313" key="18">
    <source>
        <dbReference type="Proteomes" id="UP000005408"/>
    </source>
</evidence>
<evidence type="ECO:0000256" key="8">
    <source>
        <dbReference type="ARBA" id="ARBA00022837"/>
    </source>
</evidence>
<evidence type="ECO:0000256" key="5">
    <source>
        <dbReference type="ARBA" id="ARBA00022729"/>
    </source>
</evidence>
<feature type="region of interest" description="Disordered" evidence="16">
    <location>
        <begin position="306"/>
        <end position="386"/>
    </location>
</feature>
<evidence type="ECO:0000256" key="9">
    <source>
        <dbReference type="ARBA" id="ARBA00022989"/>
    </source>
</evidence>
<feature type="compositionally biased region" description="Basic and acidic residues" evidence="16">
    <location>
        <begin position="352"/>
        <end position="362"/>
    </location>
</feature>
<dbReference type="GO" id="GO:0036503">
    <property type="term" value="P:ERAD pathway"/>
    <property type="evidence" value="ECO:0007669"/>
    <property type="project" value="TreeGrafter"/>
</dbReference>
<feature type="compositionally biased region" description="Basic residues" evidence="16">
    <location>
        <begin position="677"/>
        <end position="687"/>
    </location>
</feature>
<keyword evidence="6" id="KW-0677">Repeat</keyword>
<protein>
    <recommendedName>
        <fullName evidence="19">Calnexin</fullName>
    </recommendedName>
</protein>
<evidence type="ECO:0000256" key="16">
    <source>
        <dbReference type="SAM" id="MobiDB-lite"/>
    </source>
</evidence>
<keyword evidence="18" id="KW-1185">Reference proteome</keyword>
<dbReference type="FunFam" id="2.10.250.10:FF:000001">
    <property type="entry name" value="Calnexin homolog"/>
    <property type="match status" value="1"/>
</dbReference>
<dbReference type="GO" id="GO:0051082">
    <property type="term" value="F:unfolded protein binding"/>
    <property type="evidence" value="ECO:0007669"/>
    <property type="project" value="InterPro"/>
</dbReference>
<dbReference type="PROSITE" id="PS00805">
    <property type="entry name" value="CALRETICULIN_REPEAT"/>
    <property type="match status" value="1"/>
</dbReference>
<keyword evidence="9 15" id="KW-1133">Transmembrane helix</keyword>
<feature type="compositionally biased region" description="Basic and acidic residues" evidence="16">
    <location>
        <begin position="369"/>
        <end position="384"/>
    </location>
</feature>
<dbReference type="SUPFAM" id="SSF63887">
    <property type="entry name" value="P-domain of calnexin/calreticulin"/>
    <property type="match status" value="1"/>
</dbReference>
<evidence type="ECO:0000256" key="11">
    <source>
        <dbReference type="ARBA" id="ARBA00023136"/>
    </source>
</evidence>
<sequence>MGTGIQLSINLNKPIDCTYRHNGYQFDAFLTLRYDAEGPVSCLFSYLQILRTIKMKFNTVYILFLGVCLIGATSADTDDEDDDVQVEVEDDDEVRVEKPQFVPPTIQKNVHFADSFNKKDEFKSRWTVSQAKKDGAEENLSKYDGKWKVEVPKSSAVEGDLGLVLKSKAKHHAVASKLNKPFKFDGKPLFVQYEVKYQDGIDCGGAYVKLLSADPALDLKQFHDKTPYTIMFGPDKCGLDNKLHFIFRHKNPKTGEIEEKHAKKPSAALDSYFTDKKTHKYSLVINPDNTFEVSVDGSVVNSGSLLEDFSPPVNPPKEIEDPNDKKPEDWDEKEKIPDPDAEKPEDWDENEPEKIVDSEATKPDGWLEDENKLVPDPDAEKPKDWDEEMDGEWEAPLIENPKCSDAPGCGKWEQPMIKNPKYKGKWRPPMIDNPNYQGIWKPRRIPNPNFFEDLDPYKMTPINAVGLELWSMTDEIVFDNFLVTDDKGVAEKWTEQTFQIKSAAEKASSGGRSVMDAISDATRERPWLWALILVVVVLPIVLIIAYCCMSKSEAFAYFTALKGAAEERPLLWAVYVVVLLLPVLLISICLCPRSGPIKPETLAEAKKTDAVSPDDEKKEESADKEEKTGPGGDNKPNTKKSKASLEATEDDGDDEDEVDAEEEEEEAQEKNSESPRRSPRKRKSRKD</sequence>
<keyword evidence="5" id="KW-0732">Signal</keyword>
<dbReference type="Proteomes" id="UP000005408">
    <property type="component" value="Unassembled WGS sequence"/>
</dbReference>
<feature type="compositionally biased region" description="Acidic residues" evidence="16">
    <location>
        <begin position="647"/>
        <end position="667"/>
    </location>
</feature>
<dbReference type="PROSITE" id="PS00803">
    <property type="entry name" value="CALRETICULIN_1"/>
    <property type="match status" value="1"/>
</dbReference>
<evidence type="ECO:0000256" key="6">
    <source>
        <dbReference type="ARBA" id="ARBA00022737"/>
    </source>
</evidence>
<dbReference type="GO" id="GO:0005789">
    <property type="term" value="C:endoplasmic reticulum membrane"/>
    <property type="evidence" value="ECO:0007669"/>
    <property type="project" value="UniProtKB-SubCell"/>
</dbReference>
<feature type="region of interest" description="Disordered" evidence="16">
    <location>
        <begin position="398"/>
        <end position="428"/>
    </location>
</feature>
<dbReference type="GO" id="GO:0006457">
    <property type="term" value="P:protein folding"/>
    <property type="evidence" value="ECO:0007669"/>
    <property type="project" value="InterPro"/>
</dbReference>
<evidence type="ECO:0000256" key="2">
    <source>
        <dbReference type="ARBA" id="ARBA00010983"/>
    </source>
</evidence>
<dbReference type="PRINTS" id="PR00626">
    <property type="entry name" value="CALRETICULIN"/>
</dbReference>
<dbReference type="PANTHER" id="PTHR11073">
    <property type="entry name" value="CALRETICULIN AND CALNEXIN"/>
    <property type="match status" value="1"/>
</dbReference>
<evidence type="ECO:0000256" key="14">
    <source>
        <dbReference type="PIRSR" id="PIRSR601580-3"/>
    </source>
</evidence>
<evidence type="ECO:0000256" key="4">
    <source>
        <dbReference type="ARBA" id="ARBA00022692"/>
    </source>
</evidence>
<name>A0A8W8L8I4_MAGGI</name>
<dbReference type="PROSITE" id="PS00804">
    <property type="entry name" value="CALRETICULIN_2"/>
    <property type="match status" value="1"/>
</dbReference>
<evidence type="ECO:0008006" key="19">
    <source>
        <dbReference type="Google" id="ProtNLM"/>
    </source>
</evidence>
<comment type="subcellular location">
    <subcellularLocation>
        <location evidence="1">Endoplasmic reticulum membrane</location>
        <topology evidence="1">Single-pass type I membrane protein</topology>
    </subcellularLocation>
</comment>
<feature type="transmembrane region" description="Helical" evidence="15">
    <location>
        <begin position="570"/>
        <end position="588"/>
    </location>
</feature>
<dbReference type="Gene3D" id="2.10.250.10">
    <property type="entry name" value="Calreticulin/calnexin, P domain"/>
    <property type="match status" value="1"/>
</dbReference>
<evidence type="ECO:0000256" key="1">
    <source>
        <dbReference type="ARBA" id="ARBA00004115"/>
    </source>
</evidence>
<comment type="similarity">
    <text evidence="2 15">Belongs to the calreticulin family.</text>
</comment>
<keyword evidence="10" id="KW-0007">Acetylation</keyword>
<dbReference type="Pfam" id="PF00262">
    <property type="entry name" value="Calreticulin"/>
    <property type="match status" value="1"/>
</dbReference>
<keyword evidence="4 15" id="KW-0812">Transmembrane</keyword>
<keyword evidence="7 15" id="KW-0256">Endoplasmic reticulum</keyword>
<dbReference type="InterPro" id="IPR018124">
    <property type="entry name" value="Calret/calnex_CS"/>
</dbReference>
<dbReference type="Gene3D" id="2.60.120.200">
    <property type="match status" value="1"/>
</dbReference>
<organism evidence="17 18">
    <name type="scientific">Magallana gigas</name>
    <name type="common">Pacific oyster</name>
    <name type="synonym">Crassostrea gigas</name>
    <dbReference type="NCBI Taxonomy" id="29159"/>
    <lineage>
        <taxon>Eukaryota</taxon>
        <taxon>Metazoa</taxon>
        <taxon>Spiralia</taxon>
        <taxon>Lophotrochozoa</taxon>
        <taxon>Mollusca</taxon>
        <taxon>Bivalvia</taxon>
        <taxon>Autobranchia</taxon>
        <taxon>Pteriomorphia</taxon>
        <taxon>Ostreida</taxon>
        <taxon>Ostreoidea</taxon>
        <taxon>Ostreidae</taxon>
        <taxon>Magallana</taxon>
    </lineage>
</organism>
<dbReference type="InterPro" id="IPR001580">
    <property type="entry name" value="Calret/calnex"/>
</dbReference>
<keyword evidence="12 14" id="KW-1015">Disulfide bond</keyword>
<accession>A0A8W8L8I4</accession>
<feature type="compositionally biased region" description="Basic and acidic residues" evidence="16">
    <location>
        <begin position="317"/>
        <end position="344"/>
    </location>
</feature>
<keyword evidence="11 15" id="KW-0472">Membrane</keyword>
<feature type="compositionally biased region" description="Basic and acidic residues" evidence="16">
    <location>
        <begin position="602"/>
        <end position="628"/>
    </location>
</feature>
<dbReference type="InterPro" id="IPR009033">
    <property type="entry name" value="Calreticulin/calnexin_P_dom_sf"/>
</dbReference>
<evidence type="ECO:0000256" key="7">
    <source>
        <dbReference type="ARBA" id="ARBA00022824"/>
    </source>
</evidence>
<dbReference type="SUPFAM" id="SSF49899">
    <property type="entry name" value="Concanavalin A-like lectins/glucanases"/>
    <property type="match status" value="1"/>
</dbReference>
<evidence type="ECO:0000256" key="10">
    <source>
        <dbReference type="ARBA" id="ARBA00022990"/>
    </source>
</evidence>
<evidence type="ECO:0000256" key="3">
    <source>
        <dbReference type="ARBA" id="ARBA00022553"/>
    </source>
</evidence>
<dbReference type="EnsemblMetazoa" id="G27068.15">
    <property type="protein sequence ID" value="G27068.15:cds"/>
    <property type="gene ID" value="G27068"/>
</dbReference>